<organism evidence="14 15">
    <name type="scientific">Syntrophorhabdus aromaticivorans</name>
    <dbReference type="NCBI Taxonomy" id="328301"/>
    <lineage>
        <taxon>Bacteria</taxon>
        <taxon>Pseudomonadati</taxon>
        <taxon>Thermodesulfobacteriota</taxon>
        <taxon>Syntrophorhabdia</taxon>
        <taxon>Syntrophorhabdales</taxon>
        <taxon>Syntrophorhabdaceae</taxon>
        <taxon>Syntrophorhabdus</taxon>
    </lineage>
</organism>
<comment type="subcellular location">
    <subcellularLocation>
        <location evidence="1">Cell inner membrane</location>
        <topology evidence="1">Multi-pass membrane protein</topology>
    </subcellularLocation>
</comment>
<dbReference type="InterPro" id="IPR002585">
    <property type="entry name" value="Cyt-d_ubiquinol_oxidase_su_1"/>
</dbReference>
<dbReference type="GO" id="GO:0016682">
    <property type="term" value="F:oxidoreductase activity, acting on diphenols and related substances as donors, oxygen as acceptor"/>
    <property type="evidence" value="ECO:0007669"/>
    <property type="project" value="TreeGrafter"/>
</dbReference>
<evidence type="ECO:0000256" key="2">
    <source>
        <dbReference type="ARBA" id="ARBA00009819"/>
    </source>
</evidence>
<evidence type="ECO:0000256" key="9">
    <source>
        <dbReference type="ARBA" id="ARBA00022982"/>
    </source>
</evidence>
<evidence type="ECO:0000256" key="3">
    <source>
        <dbReference type="ARBA" id="ARBA00022448"/>
    </source>
</evidence>
<keyword evidence="10 13" id="KW-1133">Transmembrane helix</keyword>
<keyword evidence="4 13" id="KW-1003">Cell membrane</keyword>
<evidence type="ECO:0000256" key="4">
    <source>
        <dbReference type="ARBA" id="ARBA00022475"/>
    </source>
</evidence>
<comment type="caution">
    <text evidence="14">The sequence shown here is derived from an EMBL/GenBank/DDBJ whole genome shotgun (WGS) entry which is preliminary data.</text>
</comment>
<dbReference type="Proteomes" id="UP000777265">
    <property type="component" value="Unassembled WGS sequence"/>
</dbReference>
<reference evidence="14" key="1">
    <citation type="journal article" date="2020" name="Biotechnol. Biofuels">
        <title>New insights from the biogas microbiome by comprehensive genome-resolved metagenomics of nearly 1600 species originating from multiple anaerobic digesters.</title>
        <authorList>
            <person name="Campanaro S."/>
            <person name="Treu L."/>
            <person name="Rodriguez-R L.M."/>
            <person name="Kovalovszki A."/>
            <person name="Ziels R.M."/>
            <person name="Maus I."/>
            <person name="Zhu X."/>
            <person name="Kougias P.G."/>
            <person name="Basile A."/>
            <person name="Luo G."/>
            <person name="Schluter A."/>
            <person name="Konstantinidis K.T."/>
            <person name="Angelidaki I."/>
        </authorList>
    </citation>
    <scope>NUCLEOTIDE SEQUENCE</scope>
    <source>
        <strain evidence="14">AS06rmzACSIP_7</strain>
    </source>
</reference>
<dbReference type="GO" id="GO:0019646">
    <property type="term" value="P:aerobic electron transport chain"/>
    <property type="evidence" value="ECO:0007669"/>
    <property type="project" value="InterPro"/>
</dbReference>
<keyword evidence="8 13" id="KW-0479">Metal-binding</keyword>
<dbReference type="GO" id="GO:0009055">
    <property type="term" value="F:electron transfer activity"/>
    <property type="evidence" value="ECO:0007669"/>
    <property type="project" value="UniProtKB-UniRule"/>
</dbReference>
<accession>A0A971M3T4</accession>
<feature type="transmembrane region" description="Helical" evidence="13">
    <location>
        <begin position="127"/>
        <end position="150"/>
    </location>
</feature>
<feature type="transmembrane region" description="Helical" evidence="13">
    <location>
        <begin position="401"/>
        <end position="423"/>
    </location>
</feature>
<protein>
    <submittedName>
        <fullName evidence="14">Cytochrome ubiquinol oxidase subunit I</fullName>
    </submittedName>
</protein>
<dbReference type="GO" id="GO:0046872">
    <property type="term" value="F:metal ion binding"/>
    <property type="evidence" value="ECO:0007669"/>
    <property type="project" value="UniProtKB-UniRule"/>
</dbReference>
<comment type="similarity">
    <text evidence="2 13">Belongs to the cytochrome ubiquinol oxidase subunit 1 family.</text>
</comment>
<dbReference type="GO" id="GO:0070069">
    <property type="term" value="C:cytochrome complex"/>
    <property type="evidence" value="ECO:0007669"/>
    <property type="project" value="UniProtKB-UniRule"/>
</dbReference>
<name>A0A971M3T4_9BACT</name>
<evidence type="ECO:0000256" key="8">
    <source>
        <dbReference type="ARBA" id="ARBA00022723"/>
    </source>
</evidence>
<evidence type="ECO:0000256" key="5">
    <source>
        <dbReference type="ARBA" id="ARBA00022519"/>
    </source>
</evidence>
<dbReference type="GO" id="GO:0020037">
    <property type="term" value="F:heme binding"/>
    <property type="evidence" value="ECO:0007669"/>
    <property type="project" value="TreeGrafter"/>
</dbReference>
<evidence type="ECO:0000256" key="1">
    <source>
        <dbReference type="ARBA" id="ARBA00004429"/>
    </source>
</evidence>
<feature type="transmembrane region" description="Helical" evidence="13">
    <location>
        <begin position="20"/>
        <end position="41"/>
    </location>
</feature>
<evidence type="ECO:0000256" key="13">
    <source>
        <dbReference type="PIRNR" id="PIRNR006446"/>
    </source>
</evidence>
<keyword evidence="7 13" id="KW-0812">Transmembrane</keyword>
<sequence>MDTLMLSRLQFAVATYFHFLFVPLTLGLSLLIAIMETIYAVRGSEEYRAMARFWGKLFLINFAMGVVTGLTLEFQFGTNWSRYSRYVGDIFGPLLAIEATVTFFLESTFIAVWAFGWNRLSPKVHALAIWLVALASSMSAVWILIANSWMQSPVGFAMKNGRPVLSDFMAIVTQGYAILTILHTLAGSYIVAGFFVMGISAYHLLRKPQAGFFLRSFRIALIFALVFSIFEVVEGHMHGAGLALKQPAKLASLEAHWNTSANAPVYLLAVPDPENDRNSIEIGRVPGALSLLAFHTPAATVTGLKDIPRDQRPPVTPTFVSFRLMVMLGMLFLLLTVTGFFLRNRLPSCRLYLKVMIYAIPLPYVACALGWTVTEIGRQPWIVYGLMKTAEAVSPVSSSQVAASLAAFTIVYTLLGIAAFSLIARQARKGPDAVPKAQSAG</sequence>
<keyword evidence="5" id="KW-0997">Cell inner membrane</keyword>
<keyword evidence="6 13" id="KW-0349">Heme</keyword>
<feature type="transmembrane region" description="Helical" evidence="13">
    <location>
        <begin position="53"/>
        <end position="70"/>
    </location>
</feature>
<proteinExistence type="inferred from homology"/>
<evidence type="ECO:0000313" key="14">
    <source>
        <dbReference type="EMBL" id="NLW35160.1"/>
    </source>
</evidence>
<evidence type="ECO:0000256" key="10">
    <source>
        <dbReference type="ARBA" id="ARBA00022989"/>
    </source>
</evidence>
<dbReference type="EMBL" id="JAAYEE010000110">
    <property type="protein sequence ID" value="NLW35160.1"/>
    <property type="molecule type" value="Genomic_DNA"/>
</dbReference>
<dbReference type="PIRSF" id="PIRSF006446">
    <property type="entry name" value="Cyt_quinol_oxidase_1"/>
    <property type="match status" value="1"/>
</dbReference>
<evidence type="ECO:0000256" key="11">
    <source>
        <dbReference type="ARBA" id="ARBA00023004"/>
    </source>
</evidence>
<evidence type="ECO:0000313" key="15">
    <source>
        <dbReference type="Proteomes" id="UP000777265"/>
    </source>
</evidence>
<gene>
    <name evidence="14" type="ORF">GXY80_06715</name>
</gene>
<feature type="transmembrane region" description="Helical" evidence="13">
    <location>
        <begin position="212"/>
        <end position="230"/>
    </location>
</feature>
<feature type="transmembrane region" description="Helical" evidence="13">
    <location>
        <begin position="322"/>
        <end position="342"/>
    </location>
</feature>
<dbReference type="GO" id="GO:0005886">
    <property type="term" value="C:plasma membrane"/>
    <property type="evidence" value="ECO:0007669"/>
    <property type="project" value="UniProtKB-SubCell"/>
</dbReference>
<evidence type="ECO:0000256" key="6">
    <source>
        <dbReference type="ARBA" id="ARBA00022617"/>
    </source>
</evidence>
<reference evidence="14" key="2">
    <citation type="submission" date="2020-01" db="EMBL/GenBank/DDBJ databases">
        <authorList>
            <person name="Campanaro S."/>
        </authorList>
    </citation>
    <scope>NUCLEOTIDE SEQUENCE</scope>
    <source>
        <strain evidence="14">AS06rmzACSIP_7</strain>
    </source>
</reference>
<dbReference type="PANTHER" id="PTHR30365">
    <property type="entry name" value="CYTOCHROME D UBIQUINOL OXIDASE"/>
    <property type="match status" value="1"/>
</dbReference>
<evidence type="ECO:0000256" key="12">
    <source>
        <dbReference type="ARBA" id="ARBA00023136"/>
    </source>
</evidence>
<keyword evidence="9 13" id="KW-0249">Electron transport</keyword>
<feature type="transmembrane region" description="Helical" evidence="13">
    <location>
        <begin position="351"/>
        <end position="371"/>
    </location>
</feature>
<keyword evidence="3 13" id="KW-0813">Transport</keyword>
<dbReference type="Pfam" id="PF01654">
    <property type="entry name" value="Cyt_bd_oxida_I"/>
    <property type="match status" value="1"/>
</dbReference>
<feature type="transmembrane region" description="Helical" evidence="13">
    <location>
        <begin position="176"/>
        <end position="205"/>
    </location>
</feature>
<dbReference type="AlphaFoldDB" id="A0A971M3T4"/>
<feature type="transmembrane region" description="Helical" evidence="13">
    <location>
        <begin position="90"/>
        <end position="115"/>
    </location>
</feature>
<keyword evidence="11 13" id="KW-0408">Iron</keyword>
<keyword evidence="12 13" id="KW-0472">Membrane</keyword>
<evidence type="ECO:0000256" key="7">
    <source>
        <dbReference type="ARBA" id="ARBA00022692"/>
    </source>
</evidence>
<dbReference type="PANTHER" id="PTHR30365:SF0">
    <property type="entry name" value="CYTOCHROME BD-I UBIQUINOL OXIDASE SUBUNIT 1"/>
    <property type="match status" value="1"/>
</dbReference>